<dbReference type="OrthoDB" id="10483244at2759"/>
<reference evidence="2" key="1">
    <citation type="submission" date="2020-08" db="EMBL/GenBank/DDBJ databases">
        <title>Multicomponent nature underlies the extraordinary mechanical properties of spider dragline silk.</title>
        <authorList>
            <person name="Kono N."/>
            <person name="Nakamura H."/>
            <person name="Mori M."/>
            <person name="Yoshida Y."/>
            <person name="Ohtoshi R."/>
            <person name="Malay A.D."/>
            <person name="Moran D.A.P."/>
            <person name="Tomita M."/>
            <person name="Numata K."/>
            <person name="Arakawa K."/>
        </authorList>
    </citation>
    <scope>NUCLEOTIDE SEQUENCE</scope>
</reference>
<dbReference type="Proteomes" id="UP000886998">
    <property type="component" value="Unassembled WGS sequence"/>
</dbReference>
<dbReference type="EMBL" id="BMAV01014852">
    <property type="protein sequence ID" value="GFY63597.1"/>
    <property type="molecule type" value="Genomic_DNA"/>
</dbReference>
<evidence type="ECO:0000313" key="2">
    <source>
        <dbReference type="EMBL" id="GFY63597.1"/>
    </source>
</evidence>
<organism evidence="2 3">
    <name type="scientific">Trichonephila inaurata madagascariensis</name>
    <dbReference type="NCBI Taxonomy" id="2747483"/>
    <lineage>
        <taxon>Eukaryota</taxon>
        <taxon>Metazoa</taxon>
        <taxon>Ecdysozoa</taxon>
        <taxon>Arthropoda</taxon>
        <taxon>Chelicerata</taxon>
        <taxon>Arachnida</taxon>
        <taxon>Araneae</taxon>
        <taxon>Araneomorphae</taxon>
        <taxon>Entelegynae</taxon>
        <taxon>Araneoidea</taxon>
        <taxon>Nephilidae</taxon>
        <taxon>Trichonephila</taxon>
        <taxon>Trichonephila inaurata</taxon>
    </lineage>
</organism>
<feature type="region of interest" description="Disordered" evidence="1">
    <location>
        <begin position="36"/>
        <end position="65"/>
    </location>
</feature>
<comment type="caution">
    <text evidence="2">The sequence shown here is derived from an EMBL/GenBank/DDBJ whole genome shotgun (WGS) entry which is preliminary data.</text>
</comment>
<accession>A0A8X6Y1G7</accession>
<gene>
    <name evidence="2" type="ORF">TNIN_151021</name>
</gene>
<keyword evidence="3" id="KW-1185">Reference proteome</keyword>
<proteinExistence type="predicted"/>
<evidence type="ECO:0000256" key="1">
    <source>
        <dbReference type="SAM" id="MobiDB-lite"/>
    </source>
</evidence>
<sequence length="112" mass="12598">MHTSGSSAELLRIVCVDERKSGKEGVDLLFEEDRPFVESDGNPRSIDRTKDATSFSPLPSRSRARRTDFRKAKIPLLDKGCCQGNGRVGSPARRVYRSDLSISRFRNKIDKV</sequence>
<protein>
    <submittedName>
        <fullName evidence="2">Uncharacterized protein</fullName>
    </submittedName>
</protein>
<dbReference type="AlphaFoldDB" id="A0A8X6Y1G7"/>
<name>A0A8X6Y1G7_9ARAC</name>
<evidence type="ECO:0000313" key="3">
    <source>
        <dbReference type="Proteomes" id="UP000886998"/>
    </source>
</evidence>